<evidence type="ECO:0000259" key="8">
    <source>
        <dbReference type="PROSITE" id="PS51676"/>
    </source>
</evidence>
<dbReference type="EMBL" id="KV417550">
    <property type="protein sequence ID" value="KZP21049.1"/>
    <property type="molecule type" value="Genomic_DNA"/>
</dbReference>
<evidence type="ECO:0000259" key="7">
    <source>
        <dbReference type="PROSITE" id="PS50020"/>
    </source>
</evidence>
<dbReference type="SMART" id="SM00456">
    <property type="entry name" value="WW"/>
    <property type="match status" value="2"/>
</dbReference>
<feature type="domain" description="WW" evidence="7">
    <location>
        <begin position="5"/>
        <end position="38"/>
    </location>
</feature>
<dbReference type="PANTHER" id="PTHR11864:SF0">
    <property type="entry name" value="PRP40 PRE-MRNA PROCESSING FACTOR 40 HOMOLOG A (YEAST)"/>
    <property type="match status" value="1"/>
</dbReference>
<evidence type="ECO:0000313" key="9">
    <source>
        <dbReference type="EMBL" id="KZP21049.1"/>
    </source>
</evidence>
<dbReference type="FunFam" id="1.10.10.440:FF:000013">
    <property type="entry name" value="pre-mRNA-processing protein 40A isoform X1"/>
    <property type="match status" value="1"/>
</dbReference>
<evidence type="ECO:0000256" key="5">
    <source>
        <dbReference type="ARBA" id="ARBA00023242"/>
    </source>
</evidence>
<dbReference type="SUPFAM" id="SSF51045">
    <property type="entry name" value="WW domain"/>
    <property type="match status" value="2"/>
</dbReference>
<feature type="region of interest" description="Disordered" evidence="6">
    <location>
        <begin position="600"/>
        <end position="765"/>
    </location>
</feature>
<reference evidence="9 10" key="1">
    <citation type="journal article" date="2016" name="Mol. Biol. Evol.">
        <title>Comparative Genomics of Early-Diverging Mushroom-Forming Fungi Provides Insights into the Origins of Lignocellulose Decay Capabilities.</title>
        <authorList>
            <person name="Nagy L.G."/>
            <person name="Riley R."/>
            <person name="Tritt A."/>
            <person name="Adam C."/>
            <person name="Daum C."/>
            <person name="Floudas D."/>
            <person name="Sun H."/>
            <person name="Yadav J.S."/>
            <person name="Pangilinan J."/>
            <person name="Larsson K.H."/>
            <person name="Matsuura K."/>
            <person name="Barry K."/>
            <person name="Labutti K."/>
            <person name="Kuo R."/>
            <person name="Ohm R.A."/>
            <person name="Bhattacharya S.S."/>
            <person name="Shirouzu T."/>
            <person name="Yoshinaga Y."/>
            <person name="Martin F.M."/>
            <person name="Grigoriev I.V."/>
            <person name="Hibbett D.S."/>
        </authorList>
    </citation>
    <scope>NUCLEOTIDE SEQUENCE [LARGE SCALE GENOMIC DNA]</scope>
    <source>
        <strain evidence="9 10">CBS 109695</strain>
    </source>
</reference>
<feature type="domain" description="FF" evidence="8">
    <location>
        <begin position="378"/>
        <end position="439"/>
    </location>
</feature>
<evidence type="ECO:0000256" key="4">
    <source>
        <dbReference type="ARBA" id="ARBA00023187"/>
    </source>
</evidence>
<dbReference type="GO" id="GO:0071004">
    <property type="term" value="C:U2-type prespliceosome"/>
    <property type="evidence" value="ECO:0007669"/>
    <property type="project" value="TreeGrafter"/>
</dbReference>
<sequence>MSTPSALPSVWTEHRNPEGRTYWFNTTTRESVWEKPEDLKTNFEASLRALNQTKWKEYFSGGRKYYYHTETKESKWDMPEDLQALMDKVAKETPVPPPAPVPTFIPGENALLALGHTDTSAASNGMDLSVGMHTGGLPFTPTSILPARPNLPDDPIIPHNGFQTFEEGEKAFMHLLRKAGVDASWTWDQTMRAIITDPLYKALSTLAEKKATWQKFTDALKAKEHEEREARLSKLRPALRNMLKGNPNVFHYTTFSTADKLFAQHPTWQQGRIEAERKLVFEEYVAELKQREVQEARSARSRSIGKVVALFKALDVDVMTRWRQAHEMVLESEQWNNDQELRKLPTLDILLAFEDYSRVRERELDEQLRRAQVEKTRKERKAREGFKELLRQFVDEGKIKARTKWKEIYDALRNDERYIDLLGKPGSNPLELFWDVVDGLDQKLDAKIAGVSAAIKQHNSKLPAPEGSDDAMAVDGQENAVKPTPFTVDSDTKEDDFMALIKGEAADGTKTLSDADLREVFQHLREQALKKQSDDKRRAERKQRHLQDDLRYALKKMAEPLDLNATFEEAVPLIENLPEYKAVGDDEGRRAAFSKFIKRQKERLREAPSEDGNSATSRKRKEPSRDDRERERGGESHRDRDRGKDYDKETRPSKHYHRDDREYDAHRSSHRDSRDDKDRDYGRSSKHYERDDGRKRDRERERKPYRDEAPRDEARERSVPARADDRMYEDRVEKRARYDEPVAKAEDASARDDAARDDTPEEGEI</sequence>
<dbReference type="InterPro" id="IPR036517">
    <property type="entry name" value="FF_domain_sf"/>
</dbReference>
<dbReference type="CDD" id="cd00201">
    <property type="entry name" value="WW"/>
    <property type="match status" value="2"/>
</dbReference>
<accession>A0A166JNH1</accession>
<dbReference type="PANTHER" id="PTHR11864">
    <property type="entry name" value="PRE-MRNA-PROCESSING PROTEIN PRP40"/>
    <property type="match status" value="1"/>
</dbReference>
<evidence type="ECO:0000256" key="1">
    <source>
        <dbReference type="ARBA" id="ARBA00004123"/>
    </source>
</evidence>
<dbReference type="PROSITE" id="PS50020">
    <property type="entry name" value="WW_DOMAIN_2"/>
    <property type="match status" value="2"/>
</dbReference>
<dbReference type="GO" id="GO:0005685">
    <property type="term" value="C:U1 snRNP"/>
    <property type="evidence" value="ECO:0007669"/>
    <property type="project" value="TreeGrafter"/>
</dbReference>
<comment type="subcellular location">
    <subcellularLocation>
        <location evidence="1">Nucleus</location>
    </subcellularLocation>
</comment>
<feature type="compositionally biased region" description="Basic and acidic residues" evidence="6">
    <location>
        <begin position="623"/>
        <end position="758"/>
    </location>
</feature>
<dbReference type="SUPFAM" id="SSF81698">
    <property type="entry name" value="FF domain"/>
    <property type="match status" value="4"/>
</dbReference>
<organism evidence="9 10">
    <name type="scientific">Athelia psychrophila</name>
    <dbReference type="NCBI Taxonomy" id="1759441"/>
    <lineage>
        <taxon>Eukaryota</taxon>
        <taxon>Fungi</taxon>
        <taxon>Dikarya</taxon>
        <taxon>Basidiomycota</taxon>
        <taxon>Agaricomycotina</taxon>
        <taxon>Agaricomycetes</taxon>
        <taxon>Agaricomycetidae</taxon>
        <taxon>Atheliales</taxon>
        <taxon>Atheliaceae</taxon>
        <taxon>Athelia</taxon>
    </lineage>
</organism>
<protein>
    <recommendedName>
        <fullName evidence="11">Formin binding protein</fullName>
    </recommendedName>
</protein>
<dbReference type="InterPro" id="IPR036020">
    <property type="entry name" value="WW_dom_sf"/>
</dbReference>
<gene>
    <name evidence="9" type="ORF">FIBSPDRAFT_788695</name>
</gene>
<dbReference type="InterPro" id="IPR002713">
    <property type="entry name" value="FF_domain"/>
</dbReference>
<dbReference type="InterPro" id="IPR001202">
    <property type="entry name" value="WW_dom"/>
</dbReference>
<dbReference type="Pfam" id="PF01846">
    <property type="entry name" value="FF"/>
    <property type="match status" value="2"/>
</dbReference>
<dbReference type="Proteomes" id="UP000076532">
    <property type="component" value="Unassembled WGS sequence"/>
</dbReference>
<evidence type="ECO:0000256" key="3">
    <source>
        <dbReference type="ARBA" id="ARBA00022737"/>
    </source>
</evidence>
<feature type="domain" description="WW" evidence="7">
    <location>
        <begin position="55"/>
        <end position="81"/>
    </location>
</feature>
<evidence type="ECO:0000313" key="10">
    <source>
        <dbReference type="Proteomes" id="UP000076532"/>
    </source>
</evidence>
<evidence type="ECO:0008006" key="11">
    <source>
        <dbReference type="Google" id="ProtNLM"/>
    </source>
</evidence>
<keyword evidence="4" id="KW-0508">mRNA splicing</keyword>
<dbReference type="GO" id="GO:0045292">
    <property type="term" value="P:mRNA cis splicing, via spliceosome"/>
    <property type="evidence" value="ECO:0007669"/>
    <property type="project" value="InterPro"/>
</dbReference>
<dbReference type="Pfam" id="PF00397">
    <property type="entry name" value="WW"/>
    <property type="match status" value="1"/>
</dbReference>
<dbReference type="GO" id="GO:0003723">
    <property type="term" value="F:RNA binding"/>
    <property type="evidence" value="ECO:0007669"/>
    <property type="project" value="TreeGrafter"/>
</dbReference>
<dbReference type="Gene3D" id="1.10.10.440">
    <property type="entry name" value="FF domain"/>
    <property type="match status" value="4"/>
</dbReference>
<dbReference type="InterPro" id="IPR039726">
    <property type="entry name" value="Prp40-like"/>
</dbReference>
<keyword evidence="5" id="KW-0539">Nucleus</keyword>
<dbReference type="STRING" id="436010.A0A166JNH1"/>
<dbReference type="OrthoDB" id="187617at2759"/>
<dbReference type="PROSITE" id="PS51676">
    <property type="entry name" value="FF"/>
    <property type="match status" value="1"/>
</dbReference>
<keyword evidence="10" id="KW-1185">Reference proteome</keyword>
<dbReference type="Gene3D" id="2.20.70.10">
    <property type="match status" value="2"/>
</dbReference>
<name>A0A166JNH1_9AGAM</name>
<evidence type="ECO:0000256" key="2">
    <source>
        <dbReference type="ARBA" id="ARBA00022664"/>
    </source>
</evidence>
<evidence type="ECO:0000256" key="6">
    <source>
        <dbReference type="SAM" id="MobiDB-lite"/>
    </source>
</evidence>
<keyword evidence="3" id="KW-0677">Repeat</keyword>
<dbReference type="AlphaFoldDB" id="A0A166JNH1"/>
<dbReference type="SMART" id="SM00441">
    <property type="entry name" value="FF"/>
    <property type="match status" value="4"/>
</dbReference>
<keyword evidence="2" id="KW-0507">mRNA processing</keyword>
<proteinExistence type="predicted"/>